<dbReference type="EMBL" id="NEVU01000001">
    <property type="protein sequence ID" value="OZI77754.1"/>
    <property type="molecule type" value="Genomic_DNA"/>
</dbReference>
<dbReference type="InterPro" id="IPR036388">
    <property type="entry name" value="WH-like_DNA-bd_sf"/>
</dbReference>
<evidence type="ECO:0000256" key="5">
    <source>
        <dbReference type="ARBA" id="ARBA00023163"/>
    </source>
</evidence>
<dbReference type="OrthoDB" id="8587114at2"/>
<keyword evidence="8" id="KW-1185">Reference proteome</keyword>
<dbReference type="InterPro" id="IPR000847">
    <property type="entry name" value="LysR_HTH_N"/>
</dbReference>
<dbReference type="InterPro" id="IPR005119">
    <property type="entry name" value="LysR_subst-bd"/>
</dbReference>
<dbReference type="GO" id="GO:0003677">
    <property type="term" value="F:DNA binding"/>
    <property type="evidence" value="ECO:0007669"/>
    <property type="project" value="UniProtKB-KW"/>
</dbReference>
<keyword evidence="2" id="KW-0805">Transcription regulation</keyword>
<evidence type="ECO:0000256" key="4">
    <source>
        <dbReference type="ARBA" id="ARBA00023159"/>
    </source>
</evidence>
<dbReference type="Gene3D" id="3.40.190.290">
    <property type="match status" value="1"/>
</dbReference>
<organism evidence="7 8">
    <name type="scientific">Bordetella genomosp. 12</name>
    <dbReference type="NCBI Taxonomy" id="463035"/>
    <lineage>
        <taxon>Bacteria</taxon>
        <taxon>Pseudomonadati</taxon>
        <taxon>Pseudomonadota</taxon>
        <taxon>Betaproteobacteria</taxon>
        <taxon>Burkholderiales</taxon>
        <taxon>Alcaligenaceae</taxon>
        <taxon>Bordetella</taxon>
    </lineage>
</organism>
<reference evidence="8" key="1">
    <citation type="submission" date="2017-05" db="EMBL/GenBank/DDBJ databases">
        <title>Complete and WGS of Bordetella genogroups.</title>
        <authorList>
            <person name="Spilker T."/>
            <person name="Lipuma J."/>
        </authorList>
    </citation>
    <scope>NUCLEOTIDE SEQUENCE [LARGE SCALE GENOMIC DNA]</scope>
    <source>
        <strain evidence="8">AU6712</strain>
    </source>
</reference>
<dbReference type="RefSeq" id="WP_094810672.1">
    <property type="nucleotide sequence ID" value="NZ_NEVU01000001.1"/>
</dbReference>
<dbReference type="AlphaFoldDB" id="A0A261VUG9"/>
<dbReference type="FunFam" id="1.10.10.10:FF:000001">
    <property type="entry name" value="LysR family transcriptional regulator"/>
    <property type="match status" value="1"/>
</dbReference>
<comment type="similarity">
    <text evidence="1">Belongs to the LysR transcriptional regulatory family.</text>
</comment>
<dbReference type="Proteomes" id="UP000216429">
    <property type="component" value="Unassembled WGS sequence"/>
</dbReference>
<comment type="caution">
    <text evidence="7">The sequence shown here is derived from an EMBL/GenBank/DDBJ whole genome shotgun (WGS) entry which is preliminary data.</text>
</comment>
<evidence type="ECO:0000256" key="3">
    <source>
        <dbReference type="ARBA" id="ARBA00023125"/>
    </source>
</evidence>
<gene>
    <name evidence="7" type="ORF">CAL22_04285</name>
</gene>
<keyword evidence="4" id="KW-0010">Activator</keyword>
<feature type="domain" description="HTH lysR-type" evidence="6">
    <location>
        <begin position="1"/>
        <end position="58"/>
    </location>
</feature>
<accession>A0A261VUG9</accession>
<sequence length="308" mass="33403">MELRQLRYFVKVVECGSLGRAATELGVVTSALSQQISRLEGELSTRLLTRTSTGVVLTDAGLAFLRQAQLSLRHADDAMKAARESRLSGHVSIGLAQTTASVLALPFMRAMRERYPDVRLRLVESLSGHLSTMLNARQLDLAIVFQTETARRWSVMPLLDESLFLIARDDLPGLPPPGSVRLRDLAGLPLLLPSDSHGLRALVNNGFARFNDRPNLAAEIDGLDVLMELVEAGLGATIQPGAATVRLRGEKLATWQIRERQLARSNLLVSLSDDELSPAALAVRVLLAQVAADLVRAGAWPGATLHKS</sequence>
<dbReference type="GO" id="GO:2000142">
    <property type="term" value="P:regulation of DNA-templated transcription initiation"/>
    <property type="evidence" value="ECO:0007669"/>
    <property type="project" value="TreeGrafter"/>
</dbReference>
<name>A0A261VUG9_9BORD</name>
<evidence type="ECO:0000256" key="2">
    <source>
        <dbReference type="ARBA" id="ARBA00023015"/>
    </source>
</evidence>
<evidence type="ECO:0000313" key="7">
    <source>
        <dbReference type="EMBL" id="OZI77754.1"/>
    </source>
</evidence>
<dbReference type="PROSITE" id="PS50931">
    <property type="entry name" value="HTH_LYSR"/>
    <property type="match status" value="1"/>
</dbReference>
<proteinExistence type="inferred from homology"/>
<dbReference type="GO" id="GO:0003700">
    <property type="term" value="F:DNA-binding transcription factor activity"/>
    <property type="evidence" value="ECO:0007669"/>
    <property type="project" value="InterPro"/>
</dbReference>
<dbReference type="CDD" id="cd08433">
    <property type="entry name" value="PBP2_Nac"/>
    <property type="match status" value="1"/>
</dbReference>
<keyword evidence="3" id="KW-0238">DNA-binding</keyword>
<evidence type="ECO:0000313" key="8">
    <source>
        <dbReference type="Proteomes" id="UP000216429"/>
    </source>
</evidence>
<dbReference type="Pfam" id="PF03466">
    <property type="entry name" value="LysR_substrate"/>
    <property type="match status" value="1"/>
</dbReference>
<keyword evidence="5" id="KW-0804">Transcription</keyword>
<dbReference type="InterPro" id="IPR036390">
    <property type="entry name" value="WH_DNA-bd_sf"/>
</dbReference>
<dbReference type="SUPFAM" id="SSF46785">
    <property type="entry name" value="Winged helix' DNA-binding domain"/>
    <property type="match status" value="1"/>
</dbReference>
<protein>
    <submittedName>
        <fullName evidence="7">LysR family transcriptional regulator</fullName>
    </submittedName>
</protein>
<evidence type="ECO:0000259" key="6">
    <source>
        <dbReference type="PROSITE" id="PS50931"/>
    </source>
</evidence>
<evidence type="ECO:0000256" key="1">
    <source>
        <dbReference type="ARBA" id="ARBA00009437"/>
    </source>
</evidence>
<dbReference type="SUPFAM" id="SSF53850">
    <property type="entry name" value="Periplasmic binding protein-like II"/>
    <property type="match status" value="1"/>
</dbReference>
<dbReference type="Pfam" id="PF00126">
    <property type="entry name" value="HTH_1"/>
    <property type="match status" value="1"/>
</dbReference>
<dbReference type="Gene3D" id="1.10.10.10">
    <property type="entry name" value="Winged helix-like DNA-binding domain superfamily/Winged helix DNA-binding domain"/>
    <property type="match status" value="1"/>
</dbReference>
<dbReference type="PANTHER" id="PTHR30293:SF0">
    <property type="entry name" value="NITROGEN ASSIMILATION REGULATORY PROTEIN NAC"/>
    <property type="match status" value="1"/>
</dbReference>
<dbReference type="PANTHER" id="PTHR30293">
    <property type="entry name" value="TRANSCRIPTIONAL REGULATORY PROTEIN NAC-RELATED"/>
    <property type="match status" value="1"/>
</dbReference>